<evidence type="ECO:0000313" key="3">
    <source>
        <dbReference type="EMBL" id="KAJ6823971.1"/>
    </source>
</evidence>
<feature type="repeat" description="PPR" evidence="2">
    <location>
        <begin position="217"/>
        <end position="251"/>
    </location>
</feature>
<protein>
    <submittedName>
        <fullName evidence="3">Pentatricopeptide repeat-containing protein-like</fullName>
    </submittedName>
</protein>
<feature type="repeat" description="PPR" evidence="2">
    <location>
        <begin position="287"/>
        <end position="321"/>
    </location>
</feature>
<dbReference type="Gene3D" id="1.25.40.10">
    <property type="entry name" value="Tetratricopeptide repeat domain"/>
    <property type="match status" value="4"/>
</dbReference>
<sequence length="508" mass="56679">MPTMVLSNMLSKHSLRHHLKRLPSASRILLHYSHQPTNDREDAAEDSFRSREQHLLSLFKHCATMRDLTRIHGQIIASGFDQHVFVVGRIISFCSVSEHGSMDHASSVFGDIRYPDGFLYNTMIRGFGRTGGTEQAFSLYATMLAKGKPADNFTYAFLVKICAQSASVGLGKQAHCCTVKRGWEAHVFVKNTLMHMYGVFEDMEAARRMFEAVPNLDLVSWNTLIDGYVSCGFYKEALDTFSRMRASGFGPDETTLVVVLSACSELGALDFGRRVHSNASSYVLDRSVSVSNSLIDMYAKCGAVDRALEVFEKMKARNTVSWNAMILGLAMHGHGEEALKLFGRMQECEEDQEPNEVTFVGVLCACSHGGLVEEGNRYFDSMQRDYGISPTVRHYGCKVDLLGRAGRVREAYEVIGSMPMEANAVIWRTLLGACRVHGDVELGERARKHLEELEPDHSGDFVLLSHMYASKDAWSDVFDVREAMKGRGLQKPQPGNCLISSIIPNVTW</sequence>
<keyword evidence="1" id="KW-0677">Repeat</keyword>
<dbReference type="AlphaFoldDB" id="A0AAX6G722"/>
<comment type="caution">
    <text evidence="3">The sequence shown here is derived from an EMBL/GenBank/DDBJ whole genome shotgun (WGS) entry which is preliminary data.</text>
</comment>
<feature type="repeat" description="PPR" evidence="2">
    <location>
        <begin position="116"/>
        <end position="150"/>
    </location>
</feature>
<dbReference type="Proteomes" id="UP001140949">
    <property type="component" value="Unassembled WGS sequence"/>
</dbReference>
<name>A0AAX6G722_IRIPA</name>
<dbReference type="Pfam" id="PF20431">
    <property type="entry name" value="E_motif"/>
    <property type="match status" value="1"/>
</dbReference>
<dbReference type="PROSITE" id="PS51375">
    <property type="entry name" value="PPR"/>
    <property type="match status" value="3"/>
</dbReference>
<reference evidence="3" key="2">
    <citation type="submission" date="2023-04" db="EMBL/GenBank/DDBJ databases">
        <authorList>
            <person name="Bruccoleri R.E."/>
            <person name="Oakeley E.J."/>
            <person name="Faust A.-M."/>
            <person name="Dessus-Babus S."/>
            <person name="Altorfer M."/>
            <person name="Burckhardt D."/>
            <person name="Oertli M."/>
            <person name="Naumann U."/>
            <person name="Petersen F."/>
            <person name="Wong J."/>
        </authorList>
    </citation>
    <scope>NUCLEOTIDE SEQUENCE</scope>
    <source>
        <strain evidence="3">GSM-AAB239-AS_SAM_17_03QT</strain>
        <tissue evidence="3">Leaf</tissue>
    </source>
</reference>
<dbReference type="InterPro" id="IPR011990">
    <property type="entry name" value="TPR-like_helical_dom_sf"/>
</dbReference>
<dbReference type="NCBIfam" id="TIGR00756">
    <property type="entry name" value="PPR"/>
    <property type="match status" value="5"/>
</dbReference>
<proteinExistence type="predicted"/>
<dbReference type="InterPro" id="IPR002885">
    <property type="entry name" value="PPR_rpt"/>
</dbReference>
<evidence type="ECO:0000256" key="1">
    <source>
        <dbReference type="ARBA" id="ARBA00022737"/>
    </source>
</evidence>
<gene>
    <name evidence="3" type="ORF">M6B38_129935</name>
</gene>
<dbReference type="SUPFAM" id="SSF48452">
    <property type="entry name" value="TPR-like"/>
    <property type="match status" value="1"/>
</dbReference>
<dbReference type="FunFam" id="1.25.40.10:FF:000427">
    <property type="entry name" value="Pentatricopeptide repeat-containing protein chloroplastic"/>
    <property type="match status" value="1"/>
</dbReference>
<organism evidence="3 4">
    <name type="scientific">Iris pallida</name>
    <name type="common">Sweet iris</name>
    <dbReference type="NCBI Taxonomy" id="29817"/>
    <lineage>
        <taxon>Eukaryota</taxon>
        <taxon>Viridiplantae</taxon>
        <taxon>Streptophyta</taxon>
        <taxon>Embryophyta</taxon>
        <taxon>Tracheophyta</taxon>
        <taxon>Spermatophyta</taxon>
        <taxon>Magnoliopsida</taxon>
        <taxon>Liliopsida</taxon>
        <taxon>Asparagales</taxon>
        <taxon>Iridaceae</taxon>
        <taxon>Iridoideae</taxon>
        <taxon>Irideae</taxon>
        <taxon>Iris</taxon>
    </lineage>
</organism>
<evidence type="ECO:0000256" key="2">
    <source>
        <dbReference type="PROSITE-ProRule" id="PRU00708"/>
    </source>
</evidence>
<dbReference type="FunFam" id="1.25.40.10:FF:000242">
    <property type="entry name" value="Pentatricopeptide repeat-containing protein"/>
    <property type="match status" value="1"/>
</dbReference>
<dbReference type="GO" id="GO:0009451">
    <property type="term" value="P:RNA modification"/>
    <property type="evidence" value="ECO:0007669"/>
    <property type="project" value="InterPro"/>
</dbReference>
<dbReference type="InterPro" id="IPR046960">
    <property type="entry name" value="PPR_At4g14850-like_plant"/>
</dbReference>
<evidence type="ECO:0000313" key="4">
    <source>
        <dbReference type="Proteomes" id="UP001140949"/>
    </source>
</evidence>
<dbReference type="EMBL" id="JANAVB010022594">
    <property type="protein sequence ID" value="KAJ6823971.1"/>
    <property type="molecule type" value="Genomic_DNA"/>
</dbReference>
<dbReference type="Pfam" id="PF13041">
    <property type="entry name" value="PPR_2"/>
    <property type="match status" value="3"/>
</dbReference>
<dbReference type="PANTHER" id="PTHR47926:SF391">
    <property type="entry name" value="TETRATRICOPEPTIDE-LIKE HELICAL DOMAIN SUPERFAMILY"/>
    <property type="match status" value="1"/>
</dbReference>
<dbReference type="PANTHER" id="PTHR47926">
    <property type="entry name" value="PENTATRICOPEPTIDE REPEAT-CONTAINING PROTEIN"/>
    <property type="match status" value="1"/>
</dbReference>
<reference evidence="3" key="1">
    <citation type="journal article" date="2023" name="GigaByte">
        <title>Genome assembly of the bearded iris, Iris pallida Lam.</title>
        <authorList>
            <person name="Bruccoleri R.E."/>
            <person name="Oakeley E.J."/>
            <person name="Faust A.M.E."/>
            <person name="Altorfer M."/>
            <person name="Dessus-Babus S."/>
            <person name="Burckhardt D."/>
            <person name="Oertli M."/>
            <person name="Naumann U."/>
            <person name="Petersen F."/>
            <person name="Wong J."/>
        </authorList>
    </citation>
    <scope>NUCLEOTIDE SEQUENCE</scope>
    <source>
        <strain evidence="3">GSM-AAB239-AS_SAM_17_03QT</strain>
    </source>
</reference>
<keyword evidence="4" id="KW-1185">Reference proteome</keyword>
<dbReference type="GO" id="GO:0003723">
    <property type="term" value="F:RNA binding"/>
    <property type="evidence" value="ECO:0007669"/>
    <property type="project" value="InterPro"/>
</dbReference>
<accession>A0AAX6G722</accession>
<dbReference type="InterPro" id="IPR046848">
    <property type="entry name" value="E_motif"/>
</dbReference>